<name>A0A200PP02_MACCD</name>
<dbReference type="OrthoDB" id="29853at2759"/>
<feature type="region of interest" description="Disordered" evidence="2">
    <location>
        <begin position="343"/>
        <end position="444"/>
    </location>
</feature>
<dbReference type="InterPro" id="IPR005061">
    <property type="entry name" value="Ist1"/>
</dbReference>
<keyword evidence="3" id="KW-0812">Transmembrane</keyword>
<dbReference type="Proteomes" id="UP000195402">
    <property type="component" value="Unassembled WGS sequence"/>
</dbReference>
<dbReference type="AlphaFoldDB" id="A0A200PP02"/>
<dbReference type="EMBL" id="MVGT01004386">
    <property type="protein sequence ID" value="OUZ99933.1"/>
    <property type="molecule type" value="Genomic_DNA"/>
</dbReference>
<feature type="region of interest" description="Disordered" evidence="2">
    <location>
        <begin position="857"/>
        <end position="877"/>
    </location>
</feature>
<dbReference type="InParanoid" id="A0A200PP02"/>
<comment type="similarity">
    <text evidence="1">Belongs to the IST1 family.</text>
</comment>
<dbReference type="GO" id="GO:0015031">
    <property type="term" value="P:protein transport"/>
    <property type="evidence" value="ECO:0007669"/>
    <property type="project" value="InterPro"/>
</dbReference>
<accession>A0A200PP02</accession>
<gene>
    <name evidence="4" type="ORF">BVC80_9069g42</name>
</gene>
<dbReference type="STRING" id="56857.A0A200PP02"/>
<feature type="compositionally biased region" description="Basic and acidic residues" evidence="2">
    <location>
        <begin position="474"/>
        <end position="495"/>
    </location>
</feature>
<evidence type="ECO:0000256" key="2">
    <source>
        <dbReference type="SAM" id="MobiDB-lite"/>
    </source>
</evidence>
<keyword evidence="3" id="KW-1133">Transmembrane helix</keyword>
<dbReference type="PANTHER" id="PTHR12161:SF14">
    <property type="entry name" value="REGULATOR OF VPS4 ACTIVITY IN THE MVB PATHWAY PROTEIN"/>
    <property type="match status" value="1"/>
</dbReference>
<feature type="region of interest" description="Disordered" evidence="2">
    <location>
        <begin position="965"/>
        <end position="1010"/>
    </location>
</feature>
<dbReference type="FunFam" id="1.20.1260.60:FF:000002">
    <property type="entry name" value="Vacuolar protein sorting-associated protein IST1"/>
    <property type="match status" value="1"/>
</dbReference>
<feature type="compositionally biased region" description="Basic and acidic residues" evidence="2">
    <location>
        <begin position="343"/>
        <end position="357"/>
    </location>
</feature>
<dbReference type="InterPro" id="IPR042277">
    <property type="entry name" value="IST1-like"/>
</dbReference>
<feature type="compositionally biased region" description="Basic and acidic residues" evidence="2">
    <location>
        <begin position="522"/>
        <end position="550"/>
    </location>
</feature>
<feature type="compositionally biased region" description="Basic and acidic residues" evidence="2">
    <location>
        <begin position="671"/>
        <end position="691"/>
    </location>
</feature>
<evidence type="ECO:0000313" key="4">
    <source>
        <dbReference type="EMBL" id="OUZ99933.1"/>
    </source>
</evidence>
<reference evidence="4 5" key="1">
    <citation type="journal article" date="2017" name="Mol. Plant">
        <title>The Genome of Medicinal Plant Macleaya cordata Provides New Insights into Benzylisoquinoline Alkaloids Metabolism.</title>
        <authorList>
            <person name="Liu X."/>
            <person name="Liu Y."/>
            <person name="Huang P."/>
            <person name="Ma Y."/>
            <person name="Qing Z."/>
            <person name="Tang Q."/>
            <person name="Cao H."/>
            <person name="Cheng P."/>
            <person name="Zheng Y."/>
            <person name="Yuan Z."/>
            <person name="Zhou Y."/>
            <person name="Liu J."/>
            <person name="Tang Z."/>
            <person name="Zhuo Y."/>
            <person name="Zhang Y."/>
            <person name="Yu L."/>
            <person name="Huang J."/>
            <person name="Yang P."/>
            <person name="Peng Q."/>
            <person name="Zhang J."/>
            <person name="Jiang W."/>
            <person name="Zhang Z."/>
            <person name="Lin K."/>
            <person name="Ro D.K."/>
            <person name="Chen X."/>
            <person name="Xiong X."/>
            <person name="Shang Y."/>
            <person name="Huang S."/>
            <person name="Zeng J."/>
        </authorList>
    </citation>
    <scope>NUCLEOTIDE SEQUENCE [LARGE SCALE GENOMIC DNA]</scope>
    <source>
        <strain evidence="5">cv. BLH2017</strain>
        <tissue evidence="4">Root</tissue>
    </source>
</reference>
<evidence type="ECO:0000256" key="1">
    <source>
        <dbReference type="ARBA" id="ARBA00005536"/>
    </source>
</evidence>
<feature type="region of interest" description="Disordered" evidence="2">
    <location>
        <begin position="178"/>
        <end position="204"/>
    </location>
</feature>
<dbReference type="OMA" id="TANCHGA"/>
<feature type="transmembrane region" description="Helical" evidence="3">
    <location>
        <begin position="771"/>
        <end position="798"/>
    </location>
</feature>
<feature type="region of interest" description="Disordered" evidence="2">
    <location>
        <begin position="278"/>
        <end position="331"/>
    </location>
</feature>
<evidence type="ECO:0008006" key="6">
    <source>
        <dbReference type="Google" id="ProtNLM"/>
    </source>
</evidence>
<feature type="compositionally biased region" description="Basic and acidic residues" evidence="2">
    <location>
        <begin position="557"/>
        <end position="571"/>
    </location>
</feature>
<keyword evidence="3" id="KW-0472">Membrane</keyword>
<feature type="compositionally biased region" description="Basic and acidic residues" evidence="2">
    <location>
        <begin position="278"/>
        <end position="327"/>
    </location>
</feature>
<protein>
    <recommendedName>
        <fullName evidence="6">Vacuolar protein sorting-associated protein Ist1</fullName>
    </recommendedName>
</protein>
<evidence type="ECO:0000256" key="3">
    <source>
        <dbReference type="SAM" id="Phobius"/>
    </source>
</evidence>
<feature type="region of interest" description="Disordered" evidence="2">
    <location>
        <begin position="474"/>
        <end position="628"/>
    </location>
</feature>
<feature type="region of interest" description="Disordered" evidence="2">
    <location>
        <begin position="653"/>
        <end position="701"/>
    </location>
</feature>
<comment type="caution">
    <text evidence="4">The sequence shown here is derived from an EMBL/GenBank/DDBJ whole genome shotgun (WGS) entry which is preliminary data.</text>
</comment>
<proteinExistence type="inferred from homology"/>
<feature type="compositionally biased region" description="Basic and acidic residues" evidence="2">
    <location>
        <begin position="365"/>
        <end position="388"/>
    </location>
</feature>
<keyword evidence="5" id="KW-1185">Reference proteome</keyword>
<dbReference type="Gene3D" id="1.20.1260.60">
    <property type="entry name" value="Vacuolar protein sorting-associated protein Ist1"/>
    <property type="match status" value="1"/>
</dbReference>
<evidence type="ECO:0000313" key="5">
    <source>
        <dbReference type="Proteomes" id="UP000195402"/>
    </source>
</evidence>
<feature type="compositionally biased region" description="Basic and acidic residues" evidence="2">
    <location>
        <begin position="417"/>
        <end position="444"/>
    </location>
</feature>
<organism evidence="4 5">
    <name type="scientific">Macleaya cordata</name>
    <name type="common">Five-seeded plume-poppy</name>
    <name type="synonym">Bocconia cordata</name>
    <dbReference type="NCBI Taxonomy" id="56857"/>
    <lineage>
        <taxon>Eukaryota</taxon>
        <taxon>Viridiplantae</taxon>
        <taxon>Streptophyta</taxon>
        <taxon>Embryophyta</taxon>
        <taxon>Tracheophyta</taxon>
        <taxon>Spermatophyta</taxon>
        <taxon>Magnoliopsida</taxon>
        <taxon>Ranunculales</taxon>
        <taxon>Papaveraceae</taxon>
        <taxon>Papaveroideae</taxon>
        <taxon>Macleaya</taxon>
    </lineage>
</organism>
<dbReference type="PANTHER" id="PTHR12161">
    <property type="entry name" value="IST1 FAMILY MEMBER"/>
    <property type="match status" value="1"/>
</dbReference>
<dbReference type="Pfam" id="PF03398">
    <property type="entry name" value="Ist1"/>
    <property type="match status" value="1"/>
</dbReference>
<feature type="compositionally biased region" description="Basic and acidic residues" evidence="2">
    <location>
        <begin position="395"/>
        <end position="408"/>
    </location>
</feature>
<sequence length="1064" mass="120016">MLDGLLGRGFSSKCKSSIKLIKARIDVIRRKRNAMQKFLKKDIADLLANNLEINAYGRAEGLLVELNLSFCYDLVEQFCGSIPRHLSVIQKQSECPEECREAVSSLMFAAARFADLPELRDIRQMFTEKYGNYLEPFVNREFAEKLASNPPTVDQKLQLMRDITKEFSVKWNSKDFEQKVSNPPAAAQVRPARHGSLQDRHDDGNRAHISRVHTSLKRDTEDVLTRGRRELTNDGLKPKNGNQETILKREKEDNSFRGRRELTNDGYRAHNVAAEETVMKKDSQDVSSHGRWETANDGFKPRSSREATVLKRDHHEVWSRGRREHTVDGNQPHNVVEETVLKRESNDVPSQGRREFIDNGFKPRNGREDTVLNRENRDISSRGRRELSDDGDGTILKREDRHGRRELTDDGFNLRNGRKDSIPKRDNIDDSYHGRREQFDDGYRLHGSKEDVVHRRDNQHISSCGRWDHAKKDTTENHSAVKETEKDCEEAERAKPHYKGMVPPPYVRPNGGKYGTRNVNSDSEKTPEDPPVYKRDLNDRSERTHNERQEFGPARVNHVDENEYRHHDDLVSNRMPKPKPTSVRRRHLKPPPGYENTTGTEGDEVVRRNQSGRSRGDPRLGLQQALDEDLNDVKDEEEKMMDQLLMHYSKKPSKFEPGRVKAGLNSNTPPLRREASERHQSRNSVRMKESAHPPTRAASLPLDPAVIPTEEAGKAPARANSLQPERVHVHPKLPEYDDLAARIASLRQSLEAPKVQREREREREMKDTAKLVMGATLIMVVSLAIVLALVLVLLAELYCSLLLRKRRFPTTSTTTVTSPQPSQYSSSSAPLSSVYSQGVLLAAPRSFLFPSMNINKQQGQEKEENHKQKQQNQKHYPNSDDQVLEILTQDPNNNPNRIGFISASPSSVSLATSPHQQPIHQEVALEVTNSTTNSIVGGGGGGDHEHFVYISNPIYDNEISCRQGGGGGGGIGTPFETPDSSPSHLEMEDGCWSGEEEEGSSPSSSLPMTPPLTPMKKLLPMEACSSVSVSLRDVGISGVGIKKHSGIAVLDSLSFSLSLYFTEY</sequence>
<dbReference type="FunCoup" id="A0A200PP02">
    <property type="interactions" value="708"/>
</dbReference>